<dbReference type="EMBL" id="JBEPME010000005">
    <property type="protein sequence ID" value="MET3658141.1"/>
    <property type="molecule type" value="Genomic_DNA"/>
</dbReference>
<dbReference type="Proteomes" id="UP001549104">
    <property type="component" value="Unassembled WGS sequence"/>
</dbReference>
<gene>
    <name evidence="1" type="ORF">ABIC55_003258</name>
</gene>
<evidence type="ECO:0000313" key="1">
    <source>
        <dbReference type="EMBL" id="MET3658141.1"/>
    </source>
</evidence>
<dbReference type="RefSeq" id="WP_354313822.1">
    <property type="nucleotide sequence ID" value="NZ_JBEPME010000005.1"/>
</dbReference>
<sequence length="247" mass="29040">MNLESNMKDIVSTLLTDGTVEKMVEKHFEKCIENALNDLFSSYGDITKVVKEKVKSVMVPYLEARDYSDFIVKLDDVLVEVLKNSATANKDMLENFKDLMIVDKKEEIKASELFGIWKEYVANNVDTDDLEVDFDDRPSYEYVDIRLEVEEDENRSWSSFKYATLIFECEKDEKMNFSIRLSRYVDDRKESWDVRYDKKREISSLRYLNSFEILLMKMDQDGTKIILDTTYENDEVQPEAEPEATYG</sequence>
<evidence type="ECO:0008006" key="3">
    <source>
        <dbReference type="Google" id="ProtNLM"/>
    </source>
</evidence>
<accession>A0ABV2KAM6</accession>
<proteinExistence type="predicted"/>
<protein>
    <recommendedName>
        <fullName evidence="3">Phage portal protein</fullName>
    </recommendedName>
</protein>
<evidence type="ECO:0000313" key="2">
    <source>
        <dbReference type="Proteomes" id="UP001549104"/>
    </source>
</evidence>
<name>A0ABV2KAM6_SPOPS</name>
<organism evidence="1 2">
    <name type="scientific">Sporosarcina psychrophila</name>
    <name type="common">Bacillus psychrophilus</name>
    <dbReference type="NCBI Taxonomy" id="1476"/>
    <lineage>
        <taxon>Bacteria</taxon>
        <taxon>Bacillati</taxon>
        <taxon>Bacillota</taxon>
        <taxon>Bacilli</taxon>
        <taxon>Bacillales</taxon>
        <taxon>Caryophanaceae</taxon>
        <taxon>Sporosarcina</taxon>
    </lineage>
</organism>
<comment type="caution">
    <text evidence="1">The sequence shown here is derived from an EMBL/GenBank/DDBJ whole genome shotgun (WGS) entry which is preliminary data.</text>
</comment>
<keyword evidence="2" id="KW-1185">Reference proteome</keyword>
<reference evidence="1 2" key="1">
    <citation type="submission" date="2024-06" db="EMBL/GenBank/DDBJ databases">
        <title>Sorghum-associated microbial communities from plants grown in Nebraska, USA.</title>
        <authorList>
            <person name="Schachtman D."/>
        </authorList>
    </citation>
    <scope>NUCLEOTIDE SEQUENCE [LARGE SCALE GENOMIC DNA]</scope>
    <source>
        <strain evidence="1 2">1288</strain>
    </source>
</reference>